<proteinExistence type="predicted"/>
<keyword evidence="2" id="KW-1185">Reference proteome</keyword>
<gene>
    <name evidence="1" type="ORF">K7X08_025426</name>
</gene>
<dbReference type="Proteomes" id="UP001152561">
    <property type="component" value="Unassembled WGS sequence"/>
</dbReference>
<comment type="caution">
    <text evidence="1">The sequence shown here is derived from an EMBL/GenBank/DDBJ whole genome shotgun (WGS) entry which is preliminary data.</text>
</comment>
<name>A0A9Q1LU14_9SOLA</name>
<dbReference type="EMBL" id="JAJAGQ010000014">
    <property type="protein sequence ID" value="KAJ8543808.1"/>
    <property type="molecule type" value="Genomic_DNA"/>
</dbReference>
<accession>A0A9Q1LU14</accession>
<evidence type="ECO:0000313" key="1">
    <source>
        <dbReference type="EMBL" id="KAJ8543808.1"/>
    </source>
</evidence>
<evidence type="ECO:0000313" key="2">
    <source>
        <dbReference type="Proteomes" id="UP001152561"/>
    </source>
</evidence>
<protein>
    <submittedName>
        <fullName evidence="1">Uncharacterized protein</fullName>
    </submittedName>
</protein>
<reference evidence="2" key="1">
    <citation type="journal article" date="2023" name="Proc. Natl. Acad. Sci. U.S.A.">
        <title>Genomic and structural basis for evolution of tropane alkaloid biosynthesis.</title>
        <authorList>
            <person name="Wanga Y.-J."/>
            <person name="Taina T."/>
            <person name="Yua J.-Y."/>
            <person name="Lia J."/>
            <person name="Xua B."/>
            <person name="Chenc J."/>
            <person name="D'Auriad J.C."/>
            <person name="Huanga J.-P."/>
            <person name="Huanga S.-X."/>
        </authorList>
    </citation>
    <scope>NUCLEOTIDE SEQUENCE [LARGE SCALE GENOMIC DNA]</scope>
    <source>
        <strain evidence="2">cv. KIB-2019</strain>
    </source>
</reference>
<dbReference type="AlphaFoldDB" id="A0A9Q1LU14"/>
<organism evidence="1 2">
    <name type="scientific">Anisodus acutangulus</name>
    <dbReference type="NCBI Taxonomy" id="402998"/>
    <lineage>
        <taxon>Eukaryota</taxon>
        <taxon>Viridiplantae</taxon>
        <taxon>Streptophyta</taxon>
        <taxon>Embryophyta</taxon>
        <taxon>Tracheophyta</taxon>
        <taxon>Spermatophyta</taxon>
        <taxon>Magnoliopsida</taxon>
        <taxon>eudicotyledons</taxon>
        <taxon>Gunneridae</taxon>
        <taxon>Pentapetalae</taxon>
        <taxon>asterids</taxon>
        <taxon>lamiids</taxon>
        <taxon>Solanales</taxon>
        <taxon>Solanaceae</taxon>
        <taxon>Solanoideae</taxon>
        <taxon>Hyoscyameae</taxon>
        <taxon>Anisodus</taxon>
    </lineage>
</organism>
<sequence length="72" mass="8591">MSSYLSYKNRIVNLYNVENRRVLQVSTDLSIYFTNQQDNRHHQLKSQVMQQAYNLDFDVRRSSDDSNSNCNQ</sequence>